<dbReference type="SUPFAM" id="SSF56496">
    <property type="entry name" value="Fibrinogen C-terminal domain-like"/>
    <property type="match status" value="1"/>
</dbReference>
<protein>
    <recommendedName>
        <fullName evidence="1">Fibrinogen C-terminal domain-containing protein</fullName>
    </recommendedName>
</protein>
<gene>
    <name evidence="2" type="ORF">RIMI_LOCUS2070373</name>
</gene>
<dbReference type="SMART" id="SM00186">
    <property type="entry name" value="FBG"/>
    <property type="match status" value="1"/>
</dbReference>
<dbReference type="InterPro" id="IPR014716">
    <property type="entry name" value="Fibrinogen_a/b/g_C_1"/>
</dbReference>
<reference evidence="2" key="1">
    <citation type="submission" date="2023-07" db="EMBL/GenBank/DDBJ databases">
        <authorList>
            <person name="Stuckert A."/>
        </authorList>
    </citation>
    <scope>NUCLEOTIDE SEQUENCE</scope>
</reference>
<accession>A0ABN9KVT8</accession>
<dbReference type="Gene3D" id="3.90.215.10">
    <property type="entry name" value="Gamma Fibrinogen, chain A, domain 1"/>
    <property type="match status" value="1"/>
</dbReference>
<comment type="caution">
    <text evidence="2">The sequence shown here is derived from an EMBL/GenBank/DDBJ whole genome shotgun (WGS) entry which is preliminary data.</text>
</comment>
<dbReference type="PANTHER" id="PTHR19143:SF428">
    <property type="entry name" value="ANGIOPOIETIN-RELATED PROTEIN 1-LIKE-RELATED"/>
    <property type="match status" value="1"/>
</dbReference>
<evidence type="ECO:0000313" key="2">
    <source>
        <dbReference type="EMBL" id="CAJ0923719.1"/>
    </source>
</evidence>
<dbReference type="PANTHER" id="PTHR19143">
    <property type="entry name" value="FIBRINOGEN/TENASCIN/ANGIOPOEITIN"/>
    <property type="match status" value="1"/>
</dbReference>
<dbReference type="InterPro" id="IPR036056">
    <property type="entry name" value="Fibrinogen-like_C"/>
</dbReference>
<keyword evidence="3" id="KW-1185">Reference proteome</keyword>
<dbReference type="Pfam" id="PF00147">
    <property type="entry name" value="Fibrinogen_C"/>
    <property type="match status" value="1"/>
</dbReference>
<dbReference type="CDD" id="cd00087">
    <property type="entry name" value="FReD"/>
    <property type="match status" value="1"/>
</dbReference>
<dbReference type="Proteomes" id="UP001176940">
    <property type="component" value="Unassembled WGS sequence"/>
</dbReference>
<dbReference type="InterPro" id="IPR002181">
    <property type="entry name" value="Fibrinogen_a/b/g_C_dom"/>
</dbReference>
<feature type="domain" description="Fibrinogen C-terminal" evidence="1">
    <location>
        <begin position="1"/>
        <end position="186"/>
    </location>
</feature>
<organism evidence="2 3">
    <name type="scientific">Ranitomeya imitator</name>
    <name type="common">mimic poison frog</name>
    <dbReference type="NCBI Taxonomy" id="111125"/>
    <lineage>
        <taxon>Eukaryota</taxon>
        <taxon>Metazoa</taxon>
        <taxon>Chordata</taxon>
        <taxon>Craniata</taxon>
        <taxon>Vertebrata</taxon>
        <taxon>Euteleostomi</taxon>
        <taxon>Amphibia</taxon>
        <taxon>Batrachia</taxon>
        <taxon>Anura</taxon>
        <taxon>Neobatrachia</taxon>
        <taxon>Hyloidea</taxon>
        <taxon>Dendrobatidae</taxon>
        <taxon>Dendrobatinae</taxon>
        <taxon>Ranitomeya</taxon>
    </lineage>
</organism>
<name>A0ABN9KVT8_9NEOB</name>
<evidence type="ECO:0000313" key="3">
    <source>
        <dbReference type="Proteomes" id="UP001176940"/>
    </source>
</evidence>
<dbReference type="EMBL" id="CAUEEQ010002814">
    <property type="protein sequence ID" value="CAJ0923719.1"/>
    <property type="molecule type" value="Genomic_DNA"/>
</dbReference>
<evidence type="ECO:0000259" key="1">
    <source>
        <dbReference type="PROSITE" id="PS51406"/>
    </source>
</evidence>
<proteinExistence type="predicted"/>
<dbReference type="InterPro" id="IPR050373">
    <property type="entry name" value="Fibrinogen_C-term_domain"/>
</dbReference>
<dbReference type="PROSITE" id="PS51406">
    <property type="entry name" value="FIBRINOGEN_C_2"/>
    <property type="match status" value="1"/>
</dbReference>
<sequence length="240" mass="27782">MDCDKLPKNSPSGVYVIKPQSTPPLVVYCHADEDGKHWTIVQRNSKTTEITWHESWTTFKYGFGNVMKEFWMGNEYIHLLTAQRAYMVRFVLKDKNDKEWHADYDIFSLDKEVNGYALRLGRHSGTAPDSLTIYDSNTVHDNMKFSTKDKDQDRSTSHCANTYSGWWYDNCHLVQLNAKGYIYWKNVCLGDCTESMIMVRPTGEILCGIYTVIAFFWRIDLAANFSSSASLLCNLKQLHR</sequence>